<feature type="compositionally biased region" description="Basic and acidic residues" evidence="1">
    <location>
        <begin position="45"/>
        <end position="68"/>
    </location>
</feature>
<comment type="caution">
    <text evidence="2">The sequence shown here is derived from an EMBL/GenBank/DDBJ whole genome shotgun (WGS) entry which is preliminary data.</text>
</comment>
<feature type="region of interest" description="Disordered" evidence="1">
    <location>
        <begin position="39"/>
        <end position="68"/>
    </location>
</feature>
<dbReference type="EMBL" id="JARKHS020025752">
    <property type="protein sequence ID" value="KAK8767106.1"/>
    <property type="molecule type" value="Genomic_DNA"/>
</dbReference>
<evidence type="ECO:0000313" key="2">
    <source>
        <dbReference type="EMBL" id="KAK8767106.1"/>
    </source>
</evidence>
<accession>A0AAQ4DXB6</accession>
<name>A0AAQ4DXB6_AMBAM</name>
<organism evidence="2 3">
    <name type="scientific">Amblyomma americanum</name>
    <name type="common">Lone star tick</name>
    <dbReference type="NCBI Taxonomy" id="6943"/>
    <lineage>
        <taxon>Eukaryota</taxon>
        <taxon>Metazoa</taxon>
        <taxon>Ecdysozoa</taxon>
        <taxon>Arthropoda</taxon>
        <taxon>Chelicerata</taxon>
        <taxon>Arachnida</taxon>
        <taxon>Acari</taxon>
        <taxon>Parasitiformes</taxon>
        <taxon>Ixodida</taxon>
        <taxon>Ixodoidea</taxon>
        <taxon>Ixodidae</taxon>
        <taxon>Amblyomminae</taxon>
        <taxon>Amblyomma</taxon>
    </lineage>
</organism>
<keyword evidence="3" id="KW-1185">Reference proteome</keyword>
<evidence type="ECO:0000256" key="1">
    <source>
        <dbReference type="SAM" id="MobiDB-lite"/>
    </source>
</evidence>
<proteinExistence type="predicted"/>
<gene>
    <name evidence="2" type="ORF">V5799_006110</name>
</gene>
<sequence>MTGYCEAEKAAATDRHSNWVTWCPIDLLLAGPVSSAAFPSTMMGESRKVQREIPRAGHHDEEGLKTPG</sequence>
<reference evidence="2 3" key="1">
    <citation type="journal article" date="2023" name="Arcadia Sci">
        <title>De novo assembly of a long-read Amblyomma americanum tick genome.</title>
        <authorList>
            <person name="Chou S."/>
            <person name="Poskanzer K.E."/>
            <person name="Rollins M."/>
            <person name="Thuy-Boun P.S."/>
        </authorList>
    </citation>
    <scope>NUCLEOTIDE SEQUENCE [LARGE SCALE GENOMIC DNA]</scope>
    <source>
        <strain evidence="2">F_SG_1</strain>
        <tissue evidence="2">Salivary glands</tissue>
    </source>
</reference>
<evidence type="ECO:0000313" key="3">
    <source>
        <dbReference type="Proteomes" id="UP001321473"/>
    </source>
</evidence>
<protein>
    <submittedName>
        <fullName evidence="2">Uncharacterized protein</fullName>
    </submittedName>
</protein>
<dbReference type="AlphaFoldDB" id="A0AAQ4DXB6"/>
<dbReference type="Proteomes" id="UP001321473">
    <property type="component" value="Unassembled WGS sequence"/>
</dbReference>